<protein>
    <submittedName>
        <fullName evidence="2">Uncharacterized protein</fullName>
    </submittedName>
</protein>
<dbReference type="GeneID" id="72439667"/>
<evidence type="ECO:0000256" key="1">
    <source>
        <dbReference type="SAM" id="Phobius"/>
    </source>
</evidence>
<proteinExistence type="predicted"/>
<keyword evidence="1" id="KW-0472">Membrane</keyword>
<keyword evidence="1" id="KW-1133">Transmembrane helix</keyword>
<evidence type="ECO:0000313" key="3">
    <source>
        <dbReference type="Proteomes" id="UP000244092"/>
    </source>
</evidence>
<dbReference type="Proteomes" id="UP000244092">
    <property type="component" value="Unassembled WGS sequence"/>
</dbReference>
<dbReference type="RefSeq" id="WP_146173123.1">
    <property type="nucleotide sequence ID" value="NZ_CANMAK010000003.1"/>
</dbReference>
<comment type="caution">
    <text evidence="2">The sequence shown here is derived from an EMBL/GenBank/DDBJ whole genome shotgun (WGS) entry which is preliminary data.</text>
</comment>
<dbReference type="EMBL" id="QBKU01000005">
    <property type="protein sequence ID" value="PTX73969.1"/>
    <property type="molecule type" value="Genomic_DNA"/>
</dbReference>
<reference evidence="2 3" key="1">
    <citation type="submission" date="2018-04" db="EMBL/GenBank/DDBJ databases">
        <title>Genomic Encyclopedia of Archaeal and Bacterial Type Strains, Phase II (KMG-II): from individual species to whole genera.</title>
        <authorList>
            <person name="Goeker M."/>
        </authorList>
    </citation>
    <scope>NUCLEOTIDE SEQUENCE [LARGE SCALE GENOMIC DNA]</scope>
    <source>
        <strain evidence="2 3">DSM 12244</strain>
    </source>
</reference>
<accession>A0A2T6CEN7</accession>
<sequence length="64" mass="6963">MSYQGNVGRTPSAEMDDRTVSQMIFVAVGLAIVVGGLWLLYQGNAPYHPDVPMSDNESYLAIES</sequence>
<evidence type="ECO:0000313" key="2">
    <source>
        <dbReference type="EMBL" id="PTX73969.1"/>
    </source>
</evidence>
<organism evidence="2 3">
    <name type="scientific">Sulfitobacter mediterraneus</name>
    <dbReference type="NCBI Taxonomy" id="83219"/>
    <lineage>
        <taxon>Bacteria</taxon>
        <taxon>Pseudomonadati</taxon>
        <taxon>Pseudomonadota</taxon>
        <taxon>Alphaproteobacteria</taxon>
        <taxon>Rhodobacterales</taxon>
        <taxon>Roseobacteraceae</taxon>
        <taxon>Sulfitobacter</taxon>
    </lineage>
</organism>
<feature type="transmembrane region" description="Helical" evidence="1">
    <location>
        <begin position="20"/>
        <end position="41"/>
    </location>
</feature>
<name>A0A2T6CEN7_9RHOB</name>
<gene>
    <name evidence="2" type="ORF">C8N31_105168</name>
</gene>
<keyword evidence="1" id="KW-0812">Transmembrane</keyword>
<dbReference type="AlphaFoldDB" id="A0A2T6CEN7"/>